<dbReference type="GO" id="GO:0008830">
    <property type="term" value="F:dTDP-4-dehydrorhamnose 3,5-epimerase activity"/>
    <property type="evidence" value="ECO:0007669"/>
    <property type="project" value="UniProtKB-UniRule"/>
</dbReference>
<reference evidence="4 5" key="1">
    <citation type="submission" date="2017-04" db="EMBL/GenBank/DDBJ databases">
        <authorList>
            <person name="Varghese N."/>
            <person name="Submissions S."/>
        </authorList>
    </citation>
    <scope>NUCLEOTIDE SEQUENCE [LARGE SCALE GENOMIC DNA]</scope>
    <source>
        <strain evidence="4 5">DSM 9789</strain>
    </source>
</reference>
<comment type="pathway">
    <text evidence="3">Carbohydrate biosynthesis; dTDP-L-rhamnose biosynthesis.</text>
</comment>
<feature type="active site" description="Proton acceptor" evidence="1">
    <location>
        <position position="63"/>
    </location>
</feature>
<dbReference type="InterPro" id="IPR011051">
    <property type="entry name" value="RmlC_Cupin_sf"/>
</dbReference>
<dbReference type="GO" id="GO:0019305">
    <property type="term" value="P:dTDP-rhamnose biosynthetic process"/>
    <property type="evidence" value="ECO:0007669"/>
    <property type="project" value="UniProtKB-UniRule"/>
</dbReference>
<dbReference type="CDD" id="cd00438">
    <property type="entry name" value="cupin_RmlC"/>
    <property type="match status" value="1"/>
</dbReference>
<dbReference type="InterPro" id="IPR000888">
    <property type="entry name" value="RmlC-like"/>
</dbReference>
<name>A0A8G2L7A7_PICTO</name>
<dbReference type="Gene3D" id="2.60.120.10">
    <property type="entry name" value="Jelly Rolls"/>
    <property type="match status" value="1"/>
</dbReference>
<evidence type="ECO:0000256" key="2">
    <source>
        <dbReference type="PIRSR" id="PIRSR600888-3"/>
    </source>
</evidence>
<comment type="catalytic activity">
    <reaction evidence="3">
        <text>dTDP-4-dehydro-6-deoxy-alpha-D-glucose = dTDP-4-dehydro-beta-L-rhamnose</text>
        <dbReference type="Rhea" id="RHEA:16969"/>
        <dbReference type="ChEBI" id="CHEBI:57649"/>
        <dbReference type="ChEBI" id="CHEBI:62830"/>
        <dbReference type="EC" id="5.1.3.13"/>
    </reaction>
</comment>
<comment type="function">
    <text evidence="3">Catalyzes the epimerization of the C3' and C5'positions of dTDP-6-deoxy-D-xylo-4-hexulose, forming dTDP-6-deoxy-L-lyxo-4-hexulose.</text>
</comment>
<keyword evidence="3" id="KW-0413">Isomerase</keyword>
<dbReference type="EC" id="5.1.3.13" evidence="3"/>
<dbReference type="PANTHER" id="PTHR21047">
    <property type="entry name" value="DTDP-6-DEOXY-D-GLUCOSE-3,5 EPIMERASE"/>
    <property type="match status" value="1"/>
</dbReference>
<protein>
    <recommendedName>
        <fullName evidence="3">dTDP-4-dehydrorhamnose 3,5-epimerase</fullName>
        <ecNumber evidence="3">5.1.3.13</ecNumber>
    </recommendedName>
    <alternativeName>
        <fullName evidence="3">Thymidine diphospho-4-keto-rhamnose 3,5-epimerase</fullName>
    </alternativeName>
</protein>
<dbReference type="NCBIfam" id="TIGR01221">
    <property type="entry name" value="rmlC"/>
    <property type="match status" value="1"/>
</dbReference>
<comment type="subunit">
    <text evidence="3">Homodimer.</text>
</comment>
<keyword evidence="5" id="KW-1185">Reference proteome</keyword>
<organism evidence="4 5">
    <name type="scientific">Picrophilus torridus (strain ATCC 700027 / DSM 9790 / JCM 10055 / NBRC 100828 / KAW 2/3)</name>
    <dbReference type="NCBI Taxonomy" id="1122961"/>
    <lineage>
        <taxon>Archaea</taxon>
        <taxon>Methanobacteriati</taxon>
        <taxon>Thermoplasmatota</taxon>
        <taxon>Thermoplasmata</taxon>
        <taxon>Thermoplasmatales</taxon>
        <taxon>Picrophilaceae</taxon>
        <taxon>Picrophilus</taxon>
    </lineage>
</organism>
<accession>A0A8G2L7A7</accession>
<dbReference type="AlphaFoldDB" id="A0A8G2L7A7"/>
<evidence type="ECO:0000256" key="3">
    <source>
        <dbReference type="RuleBase" id="RU364069"/>
    </source>
</evidence>
<dbReference type="PANTHER" id="PTHR21047:SF2">
    <property type="entry name" value="THYMIDINE DIPHOSPHO-4-KETO-RHAMNOSE 3,5-EPIMERASE"/>
    <property type="match status" value="1"/>
</dbReference>
<dbReference type="Pfam" id="PF00908">
    <property type="entry name" value="dTDP_sugar_isom"/>
    <property type="match status" value="1"/>
</dbReference>
<gene>
    <name evidence="4" type="ORF">SAMN02745355_0674</name>
</gene>
<sequence length="184" mass="21312">MPFLFRKTEIEGVMIVEPKIFGDERGYFYETYKRSEFSKNGISADLDQDNQSFSKKGVLRGLHFQREPYAQGKLVRAITGKIFDVAVDIREDSKTFGRYVSAILSGENKIMLWIPEGFAHGFLALEDSIVHYKATHEYNKTSEGGIIWNDPDINIEWPMDPETISEKDMAWPTLREFRANKYIK</sequence>
<proteinExistence type="inferred from homology"/>
<dbReference type="SUPFAM" id="SSF51182">
    <property type="entry name" value="RmlC-like cupins"/>
    <property type="match status" value="1"/>
</dbReference>
<dbReference type="UniPathway" id="UPA00124"/>
<dbReference type="InterPro" id="IPR014710">
    <property type="entry name" value="RmlC-like_jellyroll"/>
</dbReference>
<dbReference type="RefSeq" id="WP_084272636.1">
    <property type="nucleotide sequence ID" value="NZ_FWYE01000001.1"/>
</dbReference>
<comment type="caution">
    <text evidence="4">The sequence shown here is derived from an EMBL/GenBank/DDBJ whole genome shotgun (WGS) entry which is preliminary data.</text>
</comment>
<comment type="similarity">
    <text evidence="3">Belongs to the dTDP-4-dehydrorhamnose 3,5-epimerase family.</text>
</comment>
<feature type="active site" description="Proton donor" evidence="1">
    <location>
        <position position="132"/>
    </location>
</feature>
<dbReference type="GO" id="GO:0005829">
    <property type="term" value="C:cytosol"/>
    <property type="evidence" value="ECO:0007669"/>
    <property type="project" value="TreeGrafter"/>
</dbReference>
<feature type="site" description="Participates in a stacking interaction with the thymidine ring of dTDP-4-oxo-6-deoxyglucose" evidence="2">
    <location>
        <position position="138"/>
    </location>
</feature>
<dbReference type="EMBL" id="FWYE01000001">
    <property type="protein sequence ID" value="SMD30775.1"/>
    <property type="molecule type" value="Genomic_DNA"/>
</dbReference>
<dbReference type="GO" id="GO:0000271">
    <property type="term" value="P:polysaccharide biosynthetic process"/>
    <property type="evidence" value="ECO:0007669"/>
    <property type="project" value="TreeGrafter"/>
</dbReference>
<dbReference type="Proteomes" id="UP000192315">
    <property type="component" value="Unassembled WGS sequence"/>
</dbReference>
<evidence type="ECO:0000313" key="4">
    <source>
        <dbReference type="EMBL" id="SMD30775.1"/>
    </source>
</evidence>
<evidence type="ECO:0000313" key="5">
    <source>
        <dbReference type="Proteomes" id="UP000192315"/>
    </source>
</evidence>
<evidence type="ECO:0000256" key="1">
    <source>
        <dbReference type="PIRSR" id="PIRSR600888-1"/>
    </source>
</evidence>